<organism evidence="1 2">
    <name type="scientific">Aquimarina algiphila</name>
    <dbReference type="NCBI Taxonomy" id="2047982"/>
    <lineage>
        <taxon>Bacteria</taxon>
        <taxon>Pseudomonadati</taxon>
        <taxon>Bacteroidota</taxon>
        <taxon>Flavobacteriia</taxon>
        <taxon>Flavobacteriales</taxon>
        <taxon>Flavobacteriaceae</taxon>
        <taxon>Aquimarina</taxon>
    </lineage>
</organism>
<dbReference type="EMBL" id="VLNR01000007">
    <property type="protein sequence ID" value="TSE10334.1"/>
    <property type="molecule type" value="Genomic_DNA"/>
</dbReference>
<evidence type="ECO:0000313" key="2">
    <source>
        <dbReference type="Proteomes" id="UP000318833"/>
    </source>
</evidence>
<dbReference type="AlphaFoldDB" id="A0A554VPD8"/>
<evidence type="ECO:0000313" key="1">
    <source>
        <dbReference type="EMBL" id="TSE10334.1"/>
    </source>
</evidence>
<comment type="caution">
    <text evidence="1">The sequence shown here is derived from an EMBL/GenBank/DDBJ whole genome shotgun (WGS) entry which is preliminary data.</text>
</comment>
<proteinExistence type="predicted"/>
<accession>A0A554VPD8</accession>
<protein>
    <submittedName>
        <fullName evidence="1">Uncharacterized protein</fullName>
    </submittedName>
</protein>
<reference evidence="1 2" key="1">
    <citation type="submission" date="2019-07" db="EMBL/GenBank/DDBJ databases">
        <title>The draft genome sequence of Aquimarina algiphila M91.</title>
        <authorList>
            <person name="Meng X."/>
        </authorList>
    </citation>
    <scope>NUCLEOTIDE SEQUENCE [LARGE SCALE GENOMIC DNA]</scope>
    <source>
        <strain evidence="1 2">M91</strain>
    </source>
</reference>
<dbReference type="Proteomes" id="UP000318833">
    <property type="component" value="Unassembled WGS sequence"/>
</dbReference>
<keyword evidence="2" id="KW-1185">Reference proteome</keyword>
<sequence>MKDYNSLLKAELVELLEKRDAELARLKGINTTQATDIVKQVAIIQDLRKDLKLCQDNTSPNGDCITTAEELIEAVLCLKEEEIQALPVLLRTTDDGIAAYTAFTYGVLSCVSTPSQGTDPTDPDIICPGLEVPISQNKTI</sequence>
<gene>
    <name evidence="1" type="ORF">FOF46_04685</name>
</gene>
<name>A0A554VPD8_9FLAO</name>
<dbReference type="RefSeq" id="WP_143915633.1">
    <property type="nucleotide sequence ID" value="NZ_CANMXV010000014.1"/>
</dbReference>